<keyword evidence="1" id="KW-0812">Transmembrane</keyword>
<reference evidence="2" key="1">
    <citation type="submission" date="2014-09" db="EMBL/GenBank/DDBJ databases">
        <authorList>
            <person name="Magalhaes I.L.F."/>
            <person name="Oliveira U."/>
            <person name="Santos F.R."/>
            <person name="Vidigal T.H.D.A."/>
            <person name="Brescovit A.D."/>
            <person name="Santos A.J."/>
        </authorList>
    </citation>
    <scope>NUCLEOTIDE SEQUENCE</scope>
    <source>
        <tissue evidence="2">Shoot tissue taken approximately 20 cm above the soil surface</tissue>
    </source>
</reference>
<dbReference type="AlphaFoldDB" id="A0A0A9BN30"/>
<feature type="transmembrane region" description="Helical" evidence="1">
    <location>
        <begin position="21"/>
        <end position="39"/>
    </location>
</feature>
<proteinExistence type="predicted"/>
<keyword evidence="1" id="KW-0472">Membrane</keyword>
<evidence type="ECO:0000256" key="1">
    <source>
        <dbReference type="SAM" id="Phobius"/>
    </source>
</evidence>
<protein>
    <submittedName>
        <fullName evidence="2">Uncharacterized protein</fullName>
    </submittedName>
</protein>
<accession>A0A0A9BN30</accession>
<organism evidence="2">
    <name type="scientific">Arundo donax</name>
    <name type="common">Giant reed</name>
    <name type="synonym">Donax arundinaceus</name>
    <dbReference type="NCBI Taxonomy" id="35708"/>
    <lineage>
        <taxon>Eukaryota</taxon>
        <taxon>Viridiplantae</taxon>
        <taxon>Streptophyta</taxon>
        <taxon>Embryophyta</taxon>
        <taxon>Tracheophyta</taxon>
        <taxon>Spermatophyta</taxon>
        <taxon>Magnoliopsida</taxon>
        <taxon>Liliopsida</taxon>
        <taxon>Poales</taxon>
        <taxon>Poaceae</taxon>
        <taxon>PACMAD clade</taxon>
        <taxon>Arundinoideae</taxon>
        <taxon>Arundineae</taxon>
        <taxon>Arundo</taxon>
    </lineage>
</organism>
<name>A0A0A9BN30_ARUDO</name>
<keyword evidence="1" id="KW-1133">Transmembrane helix</keyword>
<reference evidence="2" key="2">
    <citation type="journal article" date="2015" name="Data Brief">
        <title>Shoot transcriptome of the giant reed, Arundo donax.</title>
        <authorList>
            <person name="Barrero R.A."/>
            <person name="Guerrero F.D."/>
            <person name="Moolhuijzen P."/>
            <person name="Goolsby J.A."/>
            <person name="Tidwell J."/>
            <person name="Bellgard S.E."/>
            <person name="Bellgard M.I."/>
        </authorList>
    </citation>
    <scope>NUCLEOTIDE SEQUENCE</scope>
    <source>
        <tissue evidence="2">Shoot tissue taken approximately 20 cm above the soil surface</tissue>
    </source>
</reference>
<evidence type="ECO:0000313" key="2">
    <source>
        <dbReference type="EMBL" id="JAD64786.1"/>
    </source>
</evidence>
<dbReference type="EMBL" id="GBRH01233109">
    <property type="protein sequence ID" value="JAD64786.1"/>
    <property type="molecule type" value="Transcribed_RNA"/>
</dbReference>
<sequence>MKMSHGIYSRKMDQRHICVDFISRKHGMVGLTYIFVAYIS</sequence>